<evidence type="ECO:0000256" key="1">
    <source>
        <dbReference type="ARBA" id="ARBA00008670"/>
    </source>
</evidence>
<evidence type="ECO:0000256" key="2">
    <source>
        <dbReference type="SAM" id="MobiDB-lite"/>
    </source>
</evidence>
<dbReference type="STRING" id="1868482.ENSTSYP00000014809"/>
<sequence>ALTGPARPPISPLHSFLSGLWLRDLWHLFRSPGRREAPPRLGSRAPGLLLRAALDWVSWSTRGHPPPTLGVPTLKKGPEVDSDSSGAGDPQREKPGSFLGVDLRWSEGWVGTGPPPSQGSPHPPSSSCLSEQGTFTQLVAESVVLTDGPLSWHSNPGLAGVFLAPGLSYDREAQELLVAEAGVYYVFLQLALQRVVAGQGSGQVSLAVHLQPLHASGAAALALTVDLPPPAPKAPNSAFGFRGCLLHLEAGQRVGVHLRTVTGTLSTWQFTQGATLLGLFRLTSEVPAGHPSPRPV</sequence>
<feature type="region of interest" description="Disordered" evidence="2">
    <location>
        <begin position="61"/>
        <end position="97"/>
    </location>
</feature>
<dbReference type="KEGG" id="csyr:103257547"/>
<evidence type="ECO:0000313" key="5">
    <source>
        <dbReference type="RefSeq" id="XP_008053434.2"/>
    </source>
</evidence>
<dbReference type="GO" id="GO:0005886">
    <property type="term" value="C:plasma membrane"/>
    <property type="evidence" value="ECO:0007669"/>
    <property type="project" value="TreeGrafter"/>
</dbReference>
<comment type="similarity">
    <text evidence="1">Belongs to the tumor necrosis factor family.</text>
</comment>
<dbReference type="FunFam" id="2.60.120.40:FF:000032">
    <property type="entry name" value="Tumor necrosis factor ligand superfamily member 9"/>
    <property type="match status" value="1"/>
</dbReference>
<gene>
    <name evidence="5" type="primary">TNFSF9</name>
</gene>
<dbReference type="RefSeq" id="XP_008053434.2">
    <property type="nucleotide sequence ID" value="XM_008055243.2"/>
</dbReference>
<accession>A0A1U7T025</accession>
<dbReference type="InterPro" id="IPR006052">
    <property type="entry name" value="TNF_dom"/>
</dbReference>
<dbReference type="AlphaFoldDB" id="A0A1U7T025"/>
<dbReference type="PANTHER" id="PTHR15153:SF0">
    <property type="entry name" value="TUMOR NECROSIS FACTOR LIGAND SUPERFAMILY MEMBER 9"/>
    <property type="match status" value="1"/>
</dbReference>
<dbReference type="CTD" id="8744"/>
<dbReference type="SMART" id="SM00207">
    <property type="entry name" value="TNF"/>
    <property type="match status" value="1"/>
</dbReference>
<dbReference type="PANTHER" id="PTHR15153">
    <property type="entry name" value="TUMOR NECROSIS FACTOR LIGAND SUPERFAMILY MEMBER 9"/>
    <property type="match status" value="1"/>
</dbReference>
<dbReference type="GO" id="GO:0045585">
    <property type="term" value="P:positive regulation of cytotoxic T cell differentiation"/>
    <property type="evidence" value="ECO:0007669"/>
    <property type="project" value="TreeGrafter"/>
</dbReference>
<organism evidence="4 5">
    <name type="scientific">Carlito syrichta</name>
    <name type="common">Philippine tarsier</name>
    <name type="synonym">Tarsius syrichta</name>
    <dbReference type="NCBI Taxonomy" id="1868482"/>
    <lineage>
        <taxon>Eukaryota</taxon>
        <taxon>Metazoa</taxon>
        <taxon>Chordata</taxon>
        <taxon>Craniata</taxon>
        <taxon>Vertebrata</taxon>
        <taxon>Euteleostomi</taxon>
        <taxon>Mammalia</taxon>
        <taxon>Eutheria</taxon>
        <taxon>Euarchontoglires</taxon>
        <taxon>Primates</taxon>
        <taxon>Haplorrhini</taxon>
        <taxon>Tarsiiformes</taxon>
        <taxon>Tarsiidae</taxon>
        <taxon>Carlito</taxon>
    </lineage>
</organism>
<name>A0A1U7T025_CARSF</name>
<protein>
    <submittedName>
        <fullName evidence="5">Tumor necrosis factor ligand superfamily member 9</fullName>
    </submittedName>
</protein>
<feature type="domain" description="THD" evidence="3">
    <location>
        <begin position="134"/>
        <end position="282"/>
    </location>
</feature>
<evidence type="ECO:0000313" key="4">
    <source>
        <dbReference type="Proteomes" id="UP000189704"/>
    </source>
</evidence>
<proteinExistence type="inferred from homology"/>
<dbReference type="InterPro" id="IPR021184">
    <property type="entry name" value="TNF_CS"/>
</dbReference>
<feature type="compositionally biased region" description="Pro residues" evidence="2">
    <location>
        <begin position="113"/>
        <end position="124"/>
    </location>
</feature>
<dbReference type="InterPro" id="IPR008983">
    <property type="entry name" value="Tumour_necrosis_fac-like_dom"/>
</dbReference>
<dbReference type="Proteomes" id="UP000189704">
    <property type="component" value="Unplaced"/>
</dbReference>
<dbReference type="GO" id="GO:0042104">
    <property type="term" value="P:positive regulation of activated T cell proliferation"/>
    <property type="evidence" value="ECO:0007669"/>
    <property type="project" value="TreeGrafter"/>
</dbReference>
<feature type="region of interest" description="Disordered" evidence="2">
    <location>
        <begin position="109"/>
        <end position="130"/>
    </location>
</feature>
<dbReference type="OrthoDB" id="9450706at2759"/>
<dbReference type="GeneID" id="103257547"/>
<evidence type="ECO:0000259" key="3">
    <source>
        <dbReference type="PROSITE" id="PS50049"/>
    </source>
</evidence>
<dbReference type="InterPro" id="IPR042373">
    <property type="entry name" value="TNFSF9"/>
</dbReference>
<dbReference type="SUPFAM" id="SSF49842">
    <property type="entry name" value="TNF-like"/>
    <property type="match status" value="1"/>
</dbReference>
<dbReference type="GO" id="GO:0005164">
    <property type="term" value="F:tumor necrosis factor receptor binding"/>
    <property type="evidence" value="ECO:0007669"/>
    <property type="project" value="InterPro"/>
</dbReference>
<feature type="non-terminal residue" evidence="5">
    <location>
        <position position="1"/>
    </location>
</feature>
<dbReference type="Pfam" id="PF00229">
    <property type="entry name" value="TNF"/>
    <property type="match status" value="1"/>
</dbReference>
<dbReference type="Gene3D" id="2.60.120.40">
    <property type="match status" value="1"/>
</dbReference>
<dbReference type="GO" id="GO:0006955">
    <property type="term" value="P:immune response"/>
    <property type="evidence" value="ECO:0007669"/>
    <property type="project" value="InterPro"/>
</dbReference>
<reference evidence="5" key="1">
    <citation type="submission" date="2025-08" db="UniProtKB">
        <authorList>
            <consortium name="RefSeq"/>
        </authorList>
    </citation>
    <scope>IDENTIFICATION</scope>
</reference>
<dbReference type="PROSITE" id="PS00251">
    <property type="entry name" value="THD_1"/>
    <property type="match status" value="1"/>
</dbReference>
<keyword evidence="4" id="KW-1185">Reference proteome</keyword>
<dbReference type="PROSITE" id="PS50049">
    <property type="entry name" value="THD_2"/>
    <property type="match status" value="1"/>
</dbReference>